<protein>
    <recommendedName>
        <fullName evidence="4">Fibronectin type-III domain-containing protein</fullName>
    </recommendedName>
</protein>
<evidence type="ECO:0000256" key="1">
    <source>
        <dbReference type="SAM" id="MobiDB-lite"/>
    </source>
</evidence>
<dbReference type="AlphaFoldDB" id="A0A0X3PE16"/>
<feature type="compositionally biased region" description="Polar residues" evidence="1">
    <location>
        <begin position="309"/>
        <end position="321"/>
    </location>
</feature>
<keyword evidence="2" id="KW-0732">Signal</keyword>
<feature type="compositionally biased region" description="Basic and acidic residues" evidence="1">
    <location>
        <begin position="197"/>
        <end position="214"/>
    </location>
</feature>
<feature type="region of interest" description="Disordered" evidence="1">
    <location>
        <begin position="140"/>
        <end position="163"/>
    </location>
</feature>
<gene>
    <name evidence="3" type="ORF">TR121566</name>
</gene>
<feature type="compositionally biased region" description="Basic and acidic residues" evidence="1">
    <location>
        <begin position="326"/>
        <end position="354"/>
    </location>
</feature>
<dbReference type="SUPFAM" id="SSF49265">
    <property type="entry name" value="Fibronectin type III"/>
    <property type="match status" value="1"/>
</dbReference>
<feature type="chain" id="PRO_5007051064" description="Fibronectin type-III domain-containing protein" evidence="2">
    <location>
        <begin position="20"/>
        <end position="461"/>
    </location>
</feature>
<dbReference type="Gene3D" id="2.60.40.10">
    <property type="entry name" value="Immunoglobulins"/>
    <property type="match status" value="1"/>
</dbReference>
<sequence>MWKPFILCWLLSVLGPSHQGFVGRRHRSPSFEVTGRTDTCIDVQWDKHYFKTTGLRHFILRAIATGDKKSVEYRFAAVARDGYLCELEPNTKYTISLIPVTISGTTPETFNLHNVLTLPAVARLAVSNLQNSVDNSAEVEIADSTEGTDEVSTEGRKTATLSNYPSLSETITGAIPTVPSESNEKITSQTINGLRHSVDKSAEEEIPDSKKVTDEVASAEPETETSSNTPNHLETITGARPRYQSKSNEKVSSLAMRYPGDSVDNSAEVEIADSTEGTDEVSTEGRKTATLSNSPSLSENITGAIPTVPSESNEKVTSQAISGLRHSVDNSAERDITDSTKGTDEAATAEHETETSSNTPNHLETITGTRPRYRSESIEKVDSLAISNLGESVDNSAEAEITDSTKGKDWVSTEGHGTETLANYSTHSKTITGGSTRVKLQSDGKGAFRQKGFRPAALVVT</sequence>
<accession>A0A0X3PE16</accession>
<dbReference type="CDD" id="cd00063">
    <property type="entry name" value="FN3"/>
    <property type="match status" value="1"/>
</dbReference>
<feature type="signal peptide" evidence="2">
    <location>
        <begin position="1"/>
        <end position="19"/>
    </location>
</feature>
<feature type="compositionally biased region" description="Polar residues" evidence="1">
    <location>
        <begin position="289"/>
        <end position="301"/>
    </location>
</feature>
<reference evidence="3" key="1">
    <citation type="submission" date="2016-01" db="EMBL/GenBank/DDBJ databases">
        <title>Reference transcriptome for the parasite Schistocephalus solidus: insights into the molecular evolution of parasitism.</title>
        <authorList>
            <person name="Hebert F.O."/>
            <person name="Grambauer S."/>
            <person name="Barber I."/>
            <person name="Landry C.R."/>
            <person name="Aubin-Horth N."/>
        </authorList>
    </citation>
    <scope>NUCLEOTIDE SEQUENCE</scope>
</reference>
<organism evidence="3">
    <name type="scientific">Schistocephalus solidus</name>
    <name type="common">Tapeworm</name>
    <dbReference type="NCBI Taxonomy" id="70667"/>
    <lineage>
        <taxon>Eukaryota</taxon>
        <taxon>Metazoa</taxon>
        <taxon>Spiralia</taxon>
        <taxon>Lophotrochozoa</taxon>
        <taxon>Platyhelminthes</taxon>
        <taxon>Cestoda</taxon>
        <taxon>Eucestoda</taxon>
        <taxon>Diphyllobothriidea</taxon>
        <taxon>Diphyllobothriidae</taxon>
        <taxon>Schistocephalus</taxon>
    </lineage>
</organism>
<dbReference type="InterPro" id="IPR036116">
    <property type="entry name" value="FN3_sf"/>
</dbReference>
<feature type="region of interest" description="Disordered" evidence="1">
    <location>
        <begin position="197"/>
        <end position="375"/>
    </location>
</feature>
<feature type="compositionally biased region" description="Acidic residues" evidence="1">
    <location>
        <begin position="270"/>
        <end position="282"/>
    </location>
</feature>
<feature type="compositionally biased region" description="Polar residues" evidence="1">
    <location>
        <begin position="224"/>
        <end position="234"/>
    </location>
</feature>
<evidence type="ECO:0000256" key="2">
    <source>
        <dbReference type="SAM" id="SignalP"/>
    </source>
</evidence>
<feature type="non-terminal residue" evidence="3">
    <location>
        <position position="461"/>
    </location>
</feature>
<dbReference type="InterPro" id="IPR013783">
    <property type="entry name" value="Ig-like_fold"/>
</dbReference>
<evidence type="ECO:0008006" key="4">
    <source>
        <dbReference type="Google" id="ProtNLM"/>
    </source>
</evidence>
<dbReference type="EMBL" id="GEEE01013267">
    <property type="protein sequence ID" value="JAP49958.1"/>
    <property type="molecule type" value="Transcribed_RNA"/>
</dbReference>
<feature type="compositionally biased region" description="Polar residues" evidence="1">
    <location>
        <begin position="356"/>
        <end position="368"/>
    </location>
</feature>
<evidence type="ECO:0000313" key="3">
    <source>
        <dbReference type="EMBL" id="JAP49958.1"/>
    </source>
</evidence>
<dbReference type="InterPro" id="IPR003961">
    <property type="entry name" value="FN3_dom"/>
</dbReference>
<name>A0A0X3PE16_SCHSO</name>
<feature type="compositionally biased region" description="Acidic residues" evidence="1">
    <location>
        <begin position="140"/>
        <end position="152"/>
    </location>
</feature>
<proteinExistence type="predicted"/>